<comment type="caution">
    <text evidence="1">The sequence shown here is derived from an EMBL/GenBank/DDBJ whole genome shotgun (WGS) entry which is preliminary data.</text>
</comment>
<evidence type="ECO:0000313" key="2">
    <source>
        <dbReference type="Proteomes" id="UP000823613"/>
    </source>
</evidence>
<accession>A0A9D9GUW0</accession>
<dbReference type="AlphaFoldDB" id="A0A9D9GUW0"/>
<reference evidence="1" key="2">
    <citation type="journal article" date="2021" name="PeerJ">
        <title>Extensive microbial diversity within the chicken gut microbiome revealed by metagenomics and culture.</title>
        <authorList>
            <person name="Gilroy R."/>
            <person name="Ravi A."/>
            <person name="Getino M."/>
            <person name="Pursley I."/>
            <person name="Horton D.L."/>
            <person name="Alikhan N.F."/>
            <person name="Baker D."/>
            <person name="Gharbi K."/>
            <person name="Hall N."/>
            <person name="Watson M."/>
            <person name="Adriaenssens E.M."/>
            <person name="Foster-Nyarko E."/>
            <person name="Jarju S."/>
            <person name="Secka A."/>
            <person name="Antonio M."/>
            <person name="Oren A."/>
            <person name="Chaudhuri R.R."/>
            <person name="La Ragione R."/>
            <person name="Hildebrand F."/>
            <person name="Pallen M.J."/>
        </authorList>
    </citation>
    <scope>NUCLEOTIDE SEQUENCE</scope>
    <source>
        <strain evidence="1">11159</strain>
    </source>
</reference>
<reference evidence="1" key="1">
    <citation type="submission" date="2020-10" db="EMBL/GenBank/DDBJ databases">
        <authorList>
            <person name="Gilroy R."/>
        </authorList>
    </citation>
    <scope>NUCLEOTIDE SEQUENCE</scope>
    <source>
        <strain evidence="1">11159</strain>
    </source>
</reference>
<sequence length="67" mass="7839">MLNGIKIMLNKSILERNYLGKEIEIINMDGEYLYDSRDTLEDYLKAKGIDLMSVYEKSKENSDERGM</sequence>
<organism evidence="1 2">
    <name type="scientific">Candidatus Onthovivens merdipullorum</name>
    <dbReference type="NCBI Taxonomy" id="2840889"/>
    <lineage>
        <taxon>Bacteria</taxon>
        <taxon>Bacillati</taxon>
        <taxon>Bacillota</taxon>
        <taxon>Bacilli</taxon>
        <taxon>Bacillales</taxon>
        <taxon>Candidatus Onthovivens</taxon>
    </lineage>
</organism>
<evidence type="ECO:0000313" key="1">
    <source>
        <dbReference type="EMBL" id="MBO8427955.1"/>
    </source>
</evidence>
<dbReference type="Proteomes" id="UP000823613">
    <property type="component" value="Unassembled WGS sequence"/>
</dbReference>
<proteinExistence type="predicted"/>
<protein>
    <submittedName>
        <fullName evidence="1">Uncharacterized protein</fullName>
    </submittedName>
</protein>
<gene>
    <name evidence="1" type="ORF">IAC58_05390</name>
</gene>
<name>A0A9D9GUW0_9BACL</name>
<dbReference type="EMBL" id="JADIMY010000108">
    <property type="protein sequence ID" value="MBO8427955.1"/>
    <property type="molecule type" value="Genomic_DNA"/>
</dbReference>